<dbReference type="GO" id="GO:0007021">
    <property type="term" value="P:tubulin complex assembly"/>
    <property type="evidence" value="ECO:0007669"/>
    <property type="project" value="InterPro"/>
</dbReference>
<dbReference type="InterPro" id="IPR000626">
    <property type="entry name" value="Ubiquitin-like_dom"/>
</dbReference>
<keyword evidence="3" id="KW-1185">Reference proteome</keyword>
<dbReference type="Pfam" id="PF14560">
    <property type="entry name" value="Ubiquitin_2"/>
    <property type="match status" value="1"/>
</dbReference>
<sequence length="181" mass="19475">MADVPLLVISENAASERRITPAWSITQLKAKLEPITGIPPSAQRLFLATATTTTTTSAAATHADKIPLAAADEDATQLVQFPLRPYAELHVVDTRPPAARPNFTDDTGVEKYVLPDEVYTAKADSVLAWKKAQKLGRFDPAAPENAQARLAAFAAEAAARGLAPGKRCRDMPGCFYVVKEF</sequence>
<feature type="domain" description="Ubiquitin-like" evidence="1">
    <location>
        <begin position="4"/>
        <end position="96"/>
    </location>
</feature>
<dbReference type="InterPro" id="IPR029071">
    <property type="entry name" value="Ubiquitin-like_domsf"/>
</dbReference>
<dbReference type="AlphaFoldDB" id="A0A167YMB4"/>
<gene>
    <name evidence="2" type="ORF">SPI_01047</name>
</gene>
<organism evidence="2 3">
    <name type="scientific">Niveomyces insectorum RCEF 264</name>
    <dbReference type="NCBI Taxonomy" id="1081102"/>
    <lineage>
        <taxon>Eukaryota</taxon>
        <taxon>Fungi</taxon>
        <taxon>Dikarya</taxon>
        <taxon>Ascomycota</taxon>
        <taxon>Pezizomycotina</taxon>
        <taxon>Sordariomycetes</taxon>
        <taxon>Hypocreomycetidae</taxon>
        <taxon>Hypocreales</taxon>
        <taxon>Cordycipitaceae</taxon>
        <taxon>Niveomyces</taxon>
    </lineage>
</organism>
<name>A0A167YMB4_9HYPO</name>
<dbReference type="GO" id="GO:0007023">
    <property type="term" value="P:post-chaperonin tubulin folding pathway"/>
    <property type="evidence" value="ECO:0007669"/>
    <property type="project" value="InterPro"/>
</dbReference>
<reference evidence="2 3" key="1">
    <citation type="journal article" date="2016" name="Genome Biol. Evol.">
        <title>Divergent and convergent evolution of fungal pathogenicity.</title>
        <authorList>
            <person name="Shang Y."/>
            <person name="Xiao G."/>
            <person name="Zheng P."/>
            <person name="Cen K."/>
            <person name="Zhan S."/>
            <person name="Wang C."/>
        </authorList>
    </citation>
    <scope>NUCLEOTIDE SEQUENCE [LARGE SCALE GENOMIC DNA]</scope>
    <source>
        <strain evidence="2 3">RCEF 264</strain>
    </source>
</reference>
<dbReference type="InterPro" id="IPR045172">
    <property type="entry name" value="TBCB_Ubl"/>
</dbReference>
<dbReference type="Gene3D" id="3.10.20.90">
    <property type="entry name" value="Phosphatidylinositol 3-kinase Catalytic Subunit, Chain A, domain 1"/>
    <property type="match status" value="1"/>
</dbReference>
<proteinExistence type="predicted"/>
<comment type="caution">
    <text evidence="2">The sequence shown here is derived from an EMBL/GenBank/DDBJ whole genome shotgun (WGS) entry which is preliminary data.</text>
</comment>
<accession>A0A167YMB4</accession>
<dbReference type="OrthoDB" id="5295208at2759"/>
<dbReference type="CDD" id="cd01789">
    <property type="entry name" value="Ubl_TBCB"/>
    <property type="match status" value="1"/>
</dbReference>
<dbReference type="EMBL" id="AZHD01000002">
    <property type="protein sequence ID" value="OAA66471.1"/>
    <property type="molecule type" value="Genomic_DNA"/>
</dbReference>
<evidence type="ECO:0000313" key="2">
    <source>
        <dbReference type="EMBL" id="OAA66471.1"/>
    </source>
</evidence>
<dbReference type="Proteomes" id="UP000076874">
    <property type="component" value="Unassembled WGS sequence"/>
</dbReference>
<dbReference type="SUPFAM" id="SSF54236">
    <property type="entry name" value="Ubiquitin-like"/>
    <property type="match status" value="1"/>
</dbReference>
<evidence type="ECO:0000259" key="1">
    <source>
        <dbReference type="Pfam" id="PF14560"/>
    </source>
</evidence>
<protein>
    <recommendedName>
        <fullName evidence="1">Ubiquitin-like domain-containing protein</fullName>
    </recommendedName>
</protein>
<evidence type="ECO:0000313" key="3">
    <source>
        <dbReference type="Proteomes" id="UP000076874"/>
    </source>
</evidence>
<dbReference type="STRING" id="1081102.A0A167YMB4"/>
<dbReference type="GO" id="GO:0043014">
    <property type="term" value="F:alpha-tubulin binding"/>
    <property type="evidence" value="ECO:0007669"/>
    <property type="project" value="InterPro"/>
</dbReference>